<dbReference type="GeneID" id="112044182"/>
<organism evidence="8 9">
    <name type="scientific">Bicyclus anynana</name>
    <name type="common">Squinting bush brown butterfly</name>
    <dbReference type="NCBI Taxonomy" id="110368"/>
    <lineage>
        <taxon>Eukaryota</taxon>
        <taxon>Metazoa</taxon>
        <taxon>Ecdysozoa</taxon>
        <taxon>Arthropoda</taxon>
        <taxon>Hexapoda</taxon>
        <taxon>Insecta</taxon>
        <taxon>Pterygota</taxon>
        <taxon>Neoptera</taxon>
        <taxon>Endopterygota</taxon>
        <taxon>Lepidoptera</taxon>
        <taxon>Glossata</taxon>
        <taxon>Ditrysia</taxon>
        <taxon>Papilionoidea</taxon>
        <taxon>Nymphalidae</taxon>
        <taxon>Satyrinae</taxon>
        <taxon>Satyrini</taxon>
        <taxon>Mycalesina</taxon>
        <taxon>Bicyclus</taxon>
    </lineage>
</organism>
<dbReference type="InterPro" id="IPR020846">
    <property type="entry name" value="MFS_dom"/>
</dbReference>
<evidence type="ECO:0000256" key="1">
    <source>
        <dbReference type="ARBA" id="ARBA00004141"/>
    </source>
</evidence>
<evidence type="ECO:0000259" key="7">
    <source>
        <dbReference type="PROSITE" id="PS50850"/>
    </source>
</evidence>
<evidence type="ECO:0000256" key="3">
    <source>
        <dbReference type="ARBA" id="ARBA00022989"/>
    </source>
</evidence>
<dbReference type="Pfam" id="PF00083">
    <property type="entry name" value="Sugar_tr"/>
    <property type="match status" value="1"/>
</dbReference>
<accession>A0A6J1MS26</accession>
<feature type="transmembrane region" description="Helical" evidence="6">
    <location>
        <begin position="29"/>
        <end position="47"/>
    </location>
</feature>
<keyword evidence="5" id="KW-0175">Coiled coil</keyword>
<dbReference type="PANTHER" id="PTHR24064">
    <property type="entry name" value="SOLUTE CARRIER FAMILY 22 MEMBER"/>
    <property type="match status" value="1"/>
</dbReference>
<dbReference type="Proteomes" id="UP001652582">
    <property type="component" value="Chromosome 13"/>
</dbReference>
<proteinExistence type="predicted"/>
<dbReference type="InterPro" id="IPR036259">
    <property type="entry name" value="MFS_trans_sf"/>
</dbReference>
<keyword evidence="4 6" id="KW-0472">Membrane</keyword>
<dbReference type="KEGG" id="bany:112044182"/>
<sequence>MEEKTSKEEKERVSFDTILQREIGEIGWFQLRLLSLAGLVVVFIGWANSEYLFTTARIPTRCLIPECEGQEAAEFFPAWLLHAVPAAGSGFDNCHRYRPANSTSYIHEDCPKESFSRDRIRCEDYVYQNTDTVVYDFGLACDEWRRTLIGSARTLGMLAALPITGFVSDRFGRRAAVLLTGANAAWLGLVRCWAYTYVGFVMSEFAESVFGAGGFSSSFILIMEMTGPKYRVIAGAILNTFFAIGQISTGLIAWAVPNWRNLTLALYAPQFVVVIYIWIMPESVRWYLSKGRYEEAEKVLKAAARANKKQLSETSLKALRRANEEEKILREQQTAERLNEPWLPVLVFRHKAILLRTIVSPVWWIALTFVYYGLSINSVNMVGNRYLNFVLVSAVEVPGYWSAVFLLGRVGRKPVLVGAYWTCALCQIAYIFIPDGLDNVSLVIYLIGKYSISMVTTALYVYTAELYPTRYRHRLFAFSSMIGRVGSIVAPLTPAFGSAVWVSLPFVMFAALALLAGALVLLTPETLGTRLPDTMEEASNIANKN</sequence>
<feature type="transmembrane region" description="Helical" evidence="6">
    <location>
        <begin position="386"/>
        <end position="408"/>
    </location>
</feature>
<feature type="transmembrane region" description="Helical" evidence="6">
    <location>
        <begin position="475"/>
        <end position="493"/>
    </location>
</feature>
<feature type="transmembrane region" description="Helical" evidence="6">
    <location>
        <begin position="439"/>
        <end position="463"/>
    </location>
</feature>
<feature type="domain" description="Major facilitator superfamily (MFS) profile" evidence="7">
    <location>
        <begin position="78"/>
        <end position="528"/>
    </location>
</feature>
<dbReference type="InterPro" id="IPR005829">
    <property type="entry name" value="Sugar_transporter_CS"/>
</dbReference>
<keyword evidence="8" id="KW-1185">Reference proteome</keyword>
<dbReference type="GO" id="GO:0016020">
    <property type="term" value="C:membrane"/>
    <property type="evidence" value="ECO:0007669"/>
    <property type="project" value="UniProtKB-SubCell"/>
</dbReference>
<feature type="transmembrane region" description="Helical" evidence="6">
    <location>
        <begin position="499"/>
        <end position="522"/>
    </location>
</feature>
<evidence type="ECO:0000256" key="6">
    <source>
        <dbReference type="SAM" id="Phobius"/>
    </source>
</evidence>
<keyword evidence="2 6" id="KW-0812">Transmembrane</keyword>
<dbReference type="PROSITE" id="PS50850">
    <property type="entry name" value="MFS"/>
    <property type="match status" value="1"/>
</dbReference>
<feature type="transmembrane region" description="Helical" evidence="6">
    <location>
        <begin position="262"/>
        <end position="280"/>
    </location>
</feature>
<comment type="subcellular location">
    <subcellularLocation>
        <location evidence="1">Membrane</location>
        <topology evidence="1">Multi-pass membrane protein</topology>
    </subcellularLocation>
</comment>
<dbReference type="InterPro" id="IPR005828">
    <property type="entry name" value="MFS_sugar_transport-like"/>
</dbReference>
<name>A0A6J1MS26_BICAN</name>
<feature type="coiled-coil region" evidence="5">
    <location>
        <begin position="293"/>
        <end position="336"/>
    </location>
</feature>
<reference evidence="9" key="1">
    <citation type="submission" date="2025-08" db="UniProtKB">
        <authorList>
            <consortium name="RefSeq"/>
        </authorList>
    </citation>
    <scope>IDENTIFICATION</scope>
</reference>
<dbReference type="AlphaFoldDB" id="A0A6J1MS26"/>
<evidence type="ECO:0000313" key="9">
    <source>
        <dbReference type="RefSeq" id="XP_023935703.2"/>
    </source>
</evidence>
<protein>
    <submittedName>
        <fullName evidence="9">Organic cation transporter protein-like</fullName>
    </submittedName>
</protein>
<feature type="transmembrane region" description="Helical" evidence="6">
    <location>
        <begin position="353"/>
        <end position="374"/>
    </location>
</feature>
<dbReference type="OrthoDB" id="2261376at2759"/>
<dbReference type="RefSeq" id="XP_023935703.2">
    <property type="nucleotide sequence ID" value="XM_024079935.2"/>
</dbReference>
<evidence type="ECO:0000313" key="8">
    <source>
        <dbReference type="Proteomes" id="UP001652582"/>
    </source>
</evidence>
<gene>
    <name evidence="9" type="primary">LOC112044182</name>
</gene>
<evidence type="ECO:0000256" key="4">
    <source>
        <dbReference type="ARBA" id="ARBA00023136"/>
    </source>
</evidence>
<evidence type="ECO:0000256" key="2">
    <source>
        <dbReference type="ARBA" id="ARBA00022692"/>
    </source>
</evidence>
<dbReference type="GO" id="GO:0022857">
    <property type="term" value="F:transmembrane transporter activity"/>
    <property type="evidence" value="ECO:0007669"/>
    <property type="project" value="InterPro"/>
</dbReference>
<dbReference type="SUPFAM" id="SSF103473">
    <property type="entry name" value="MFS general substrate transporter"/>
    <property type="match status" value="1"/>
</dbReference>
<dbReference type="PROSITE" id="PS00216">
    <property type="entry name" value="SUGAR_TRANSPORT_1"/>
    <property type="match status" value="1"/>
</dbReference>
<feature type="transmembrane region" description="Helical" evidence="6">
    <location>
        <begin position="415"/>
        <end position="433"/>
    </location>
</feature>
<feature type="transmembrane region" description="Helical" evidence="6">
    <location>
        <begin position="175"/>
        <end position="196"/>
    </location>
</feature>
<feature type="transmembrane region" description="Helical" evidence="6">
    <location>
        <begin position="232"/>
        <end position="256"/>
    </location>
</feature>
<feature type="transmembrane region" description="Helical" evidence="6">
    <location>
        <begin position="208"/>
        <end position="225"/>
    </location>
</feature>
<keyword evidence="3 6" id="KW-1133">Transmembrane helix</keyword>
<dbReference type="Gene3D" id="1.20.1250.20">
    <property type="entry name" value="MFS general substrate transporter like domains"/>
    <property type="match status" value="1"/>
</dbReference>
<evidence type="ECO:0000256" key="5">
    <source>
        <dbReference type="SAM" id="Coils"/>
    </source>
</evidence>